<name>A0A0S4KPL6_9BACT</name>
<dbReference type="KEGG" id="nio:NITINOP_0152"/>
<dbReference type="RefSeq" id="WP_158023108.1">
    <property type="nucleotide sequence ID" value="NZ_LN885086.1"/>
</dbReference>
<reference evidence="3" key="1">
    <citation type="submission" date="2015-09" db="EMBL/GenBank/DDBJ databases">
        <authorList>
            <person name="Daims H."/>
        </authorList>
    </citation>
    <scope>NUCLEOTIDE SEQUENCE [LARGE SCALE GENOMIC DNA]</scope>
</reference>
<evidence type="ECO:0000313" key="3">
    <source>
        <dbReference type="Proteomes" id="UP000066284"/>
    </source>
</evidence>
<gene>
    <name evidence="2" type="ORF">NITINOP_0152</name>
</gene>
<feature type="compositionally biased region" description="Basic residues" evidence="1">
    <location>
        <begin position="11"/>
        <end position="21"/>
    </location>
</feature>
<dbReference type="Proteomes" id="UP000066284">
    <property type="component" value="Chromosome 1"/>
</dbReference>
<keyword evidence="3" id="KW-1185">Reference proteome</keyword>
<proteinExistence type="predicted"/>
<feature type="region of interest" description="Disordered" evidence="1">
    <location>
        <begin position="56"/>
        <end position="90"/>
    </location>
</feature>
<sequence length="90" mass="9844">MNRTAFIKGMQAKKRKRAPARKPNIRWELLGLSAPDEGREPASIESIRQAVSLMASRGLGQGVRSRTKGVESEDARQDGVRGVGRRGATE</sequence>
<evidence type="ECO:0000313" key="2">
    <source>
        <dbReference type="EMBL" id="CUQ65128.1"/>
    </source>
</evidence>
<organism evidence="2 3">
    <name type="scientific">Candidatus Nitrospira inopinata</name>
    <dbReference type="NCBI Taxonomy" id="1715989"/>
    <lineage>
        <taxon>Bacteria</taxon>
        <taxon>Pseudomonadati</taxon>
        <taxon>Nitrospirota</taxon>
        <taxon>Nitrospiria</taxon>
        <taxon>Nitrospirales</taxon>
        <taxon>Nitrospiraceae</taxon>
        <taxon>Nitrospira</taxon>
    </lineage>
</organism>
<dbReference type="AlphaFoldDB" id="A0A0S4KPL6"/>
<dbReference type="OrthoDB" id="9813636at2"/>
<feature type="compositionally biased region" description="Basic and acidic residues" evidence="1">
    <location>
        <begin position="68"/>
        <end position="79"/>
    </location>
</feature>
<evidence type="ECO:0000256" key="1">
    <source>
        <dbReference type="SAM" id="MobiDB-lite"/>
    </source>
</evidence>
<accession>A0A0S4KPL6</accession>
<protein>
    <submittedName>
        <fullName evidence="2">Uncharacterized protein</fullName>
    </submittedName>
</protein>
<dbReference type="STRING" id="1715989.NITINOP_0152"/>
<feature type="region of interest" description="Disordered" evidence="1">
    <location>
        <begin position="1"/>
        <end position="21"/>
    </location>
</feature>
<dbReference type="EMBL" id="LN885086">
    <property type="protein sequence ID" value="CUQ65128.1"/>
    <property type="molecule type" value="Genomic_DNA"/>
</dbReference>